<evidence type="ECO:0000256" key="3">
    <source>
        <dbReference type="ARBA" id="ARBA00022741"/>
    </source>
</evidence>
<keyword evidence="3 9" id="KW-0547">Nucleotide-binding</keyword>
<dbReference type="PANTHER" id="PTHR10584:SF166">
    <property type="entry name" value="RIBOKINASE"/>
    <property type="match status" value="1"/>
</dbReference>
<comment type="subunit">
    <text evidence="9">Homodimer.</text>
</comment>
<dbReference type="EC" id="2.7.1.15" evidence="9"/>
<keyword evidence="6 9" id="KW-0460">Magnesium</keyword>
<comment type="similarity">
    <text evidence="9">Belongs to the carbohydrate kinase PfkB family. Ribokinase subfamily.</text>
</comment>
<dbReference type="HAMAP" id="MF_01987">
    <property type="entry name" value="Ribokinase"/>
    <property type="match status" value="1"/>
</dbReference>
<dbReference type="CDD" id="cd01174">
    <property type="entry name" value="ribokinase"/>
    <property type="match status" value="1"/>
</dbReference>
<evidence type="ECO:0000256" key="6">
    <source>
        <dbReference type="ARBA" id="ARBA00022842"/>
    </source>
</evidence>
<comment type="cofactor">
    <cofactor evidence="9">
        <name>Mg(2+)</name>
        <dbReference type="ChEBI" id="CHEBI:18420"/>
    </cofactor>
    <text evidence="9">Requires a divalent cation, most likely magnesium in vivo, as an electrophilic catalyst to aid phosphoryl group transfer. It is the chelate of the metal and the nucleotide that is the actual substrate.</text>
</comment>
<dbReference type="InterPro" id="IPR029056">
    <property type="entry name" value="Ribokinase-like"/>
</dbReference>
<keyword evidence="2 9" id="KW-0479">Metal-binding</keyword>
<feature type="domain" description="Carbohydrate kinase PfkB" evidence="10">
    <location>
        <begin position="4"/>
        <end position="285"/>
    </location>
</feature>
<dbReference type="PRINTS" id="PR00990">
    <property type="entry name" value="RIBOKINASE"/>
</dbReference>
<feature type="binding site" evidence="9">
    <location>
        <position position="278"/>
    </location>
    <ligand>
        <name>K(+)</name>
        <dbReference type="ChEBI" id="CHEBI:29103"/>
    </ligand>
</feature>
<feature type="binding site" evidence="9">
    <location>
        <begin position="10"/>
        <end position="12"/>
    </location>
    <ligand>
        <name>substrate</name>
    </ligand>
</feature>
<dbReference type="GO" id="GO:0004747">
    <property type="term" value="F:ribokinase activity"/>
    <property type="evidence" value="ECO:0007669"/>
    <property type="project" value="UniProtKB-UniRule"/>
</dbReference>
<evidence type="ECO:0000256" key="2">
    <source>
        <dbReference type="ARBA" id="ARBA00022723"/>
    </source>
</evidence>
<organism evidence="11">
    <name type="scientific">uncultured spirochete</name>
    <dbReference type="NCBI Taxonomy" id="156406"/>
    <lineage>
        <taxon>Bacteria</taxon>
        <taxon>Pseudomonadati</taxon>
        <taxon>Spirochaetota</taxon>
        <taxon>Spirochaetia</taxon>
        <taxon>Spirochaetales</taxon>
        <taxon>environmental samples</taxon>
    </lineage>
</organism>
<feature type="binding site" evidence="9">
    <location>
        <position position="276"/>
    </location>
    <ligand>
        <name>K(+)</name>
        <dbReference type="ChEBI" id="CHEBI:29103"/>
    </ligand>
</feature>
<feature type="binding site" evidence="9">
    <location>
        <begin position="242"/>
        <end position="243"/>
    </location>
    <ligand>
        <name>ATP</name>
        <dbReference type="ChEBI" id="CHEBI:30616"/>
    </ligand>
</feature>
<feature type="binding site" evidence="9">
    <location>
        <position position="243"/>
    </location>
    <ligand>
        <name>substrate</name>
    </ligand>
</feature>
<evidence type="ECO:0000313" key="11">
    <source>
        <dbReference type="EMBL" id="SLM19031.1"/>
    </source>
</evidence>
<comment type="pathway">
    <text evidence="9">Carbohydrate metabolism; D-ribose degradation; D-ribose 5-phosphate from beta-D-ribopyranose: step 2/2.</text>
</comment>
<evidence type="ECO:0000256" key="4">
    <source>
        <dbReference type="ARBA" id="ARBA00022777"/>
    </source>
</evidence>
<feature type="binding site" evidence="9">
    <location>
        <begin position="211"/>
        <end position="216"/>
    </location>
    <ligand>
        <name>ATP</name>
        <dbReference type="ChEBI" id="CHEBI:30616"/>
    </ligand>
</feature>
<gene>
    <name evidence="9" type="primary">rbsK</name>
    <name evidence="11" type="ORF">SPIRO4BDMA_50546</name>
</gene>
<accession>A0A3P3XRU3</accession>
<dbReference type="InterPro" id="IPR011877">
    <property type="entry name" value="Ribokinase"/>
</dbReference>
<keyword evidence="1 9" id="KW-0808">Transferase</keyword>
<keyword evidence="7 9" id="KW-0630">Potassium</keyword>
<name>A0A3P3XRU3_9SPIR</name>
<comment type="caution">
    <text evidence="9">Lacks conserved residue(s) required for the propagation of feature annotation.</text>
</comment>
<dbReference type="PANTHER" id="PTHR10584">
    <property type="entry name" value="SUGAR KINASE"/>
    <property type="match status" value="1"/>
</dbReference>
<dbReference type="UniPathway" id="UPA00916">
    <property type="reaction ID" value="UER00889"/>
</dbReference>
<sequence>MRILNFGSLNIDYVYRVDEFVKPGETKAAQTLSVFAGGKGLNQSLAMARAGLNVVHAGKIGAEGEFLVKTLNDGGVDTSRIEIAKVATGHAIIQVDDKGRNCILLFGGANQDINEAYIDRALAGFGPDEMLVLQNEISSMPSIIAKAKTKGMTIVLNPSPYSNLVPSYPLELVDVFIMNEIEAAYLSGESAPERAANLLMRSFPQARIVITLGEAGSMCAHKGEIVRQKAYRVRAVDTTAAGDTFSGYFLAGLVEGMDIAAALDLAAHAASICVTRKGAADSVPWRKELETREQV</sequence>
<feature type="binding site" evidence="9">
    <location>
        <position position="237"/>
    </location>
    <ligand>
        <name>K(+)</name>
        <dbReference type="ChEBI" id="CHEBI:29103"/>
    </ligand>
</feature>
<feature type="binding site" evidence="9">
    <location>
        <position position="136"/>
    </location>
    <ligand>
        <name>substrate</name>
    </ligand>
</feature>
<evidence type="ECO:0000256" key="8">
    <source>
        <dbReference type="ARBA" id="ARBA00023277"/>
    </source>
</evidence>
<keyword evidence="4 9" id="KW-0418">Kinase</keyword>
<feature type="binding site" evidence="9">
    <location>
        <position position="239"/>
    </location>
    <ligand>
        <name>K(+)</name>
        <dbReference type="ChEBI" id="CHEBI:29103"/>
    </ligand>
</feature>
<dbReference type="Gene3D" id="3.40.1190.20">
    <property type="match status" value="1"/>
</dbReference>
<reference evidence="11" key="1">
    <citation type="submission" date="2017-02" db="EMBL/GenBank/DDBJ databases">
        <authorList>
            <person name="Regsiter A."/>
            <person name="William W."/>
        </authorList>
    </citation>
    <scope>NUCLEOTIDE SEQUENCE</scope>
    <source>
        <strain evidence="11">BdmA 4</strain>
    </source>
</reference>
<dbReference type="EMBL" id="FWDO01000005">
    <property type="protein sequence ID" value="SLM19031.1"/>
    <property type="molecule type" value="Genomic_DNA"/>
</dbReference>
<feature type="binding site" evidence="9">
    <location>
        <begin position="38"/>
        <end position="42"/>
    </location>
    <ligand>
        <name>substrate</name>
    </ligand>
</feature>
<evidence type="ECO:0000256" key="7">
    <source>
        <dbReference type="ARBA" id="ARBA00022958"/>
    </source>
</evidence>
<comment type="catalytic activity">
    <reaction evidence="9">
        <text>D-ribose + ATP = D-ribose 5-phosphate + ADP + H(+)</text>
        <dbReference type="Rhea" id="RHEA:13697"/>
        <dbReference type="ChEBI" id="CHEBI:15378"/>
        <dbReference type="ChEBI" id="CHEBI:30616"/>
        <dbReference type="ChEBI" id="CHEBI:47013"/>
        <dbReference type="ChEBI" id="CHEBI:78346"/>
        <dbReference type="ChEBI" id="CHEBI:456216"/>
        <dbReference type="EC" id="2.7.1.15"/>
    </reaction>
</comment>
<feature type="binding site" evidence="9">
    <location>
        <position position="179"/>
    </location>
    <ligand>
        <name>ATP</name>
        <dbReference type="ChEBI" id="CHEBI:30616"/>
    </ligand>
</feature>
<evidence type="ECO:0000256" key="1">
    <source>
        <dbReference type="ARBA" id="ARBA00022679"/>
    </source>
</evidence>
<dbReference type="InterPro" id="IPR002139">
    <property type="entry name" value="Ribo/fructo_kinase"/>
</dbReference>
<comment type="activity regulation">
    <text evidence="9">Activated by a monovalent cation that binds near, but not in, the active site. The most likely occupant of the site in vivo is potassium. Ion binding induces a conformational change that may alter substrate affinity.</text>
</comment>
<keyword evidence="8 9" id="KW-0119">Carbohydrate metabolism</keyword>
<dbReference type="AlphaFoldDB" id="A0A3P3XRU3"/>
<dbReference type="GO" id="GO:0005524">
    <property type="term" value="F:ATP binding"/>
    <property type="evidence" value="ECO:0007669"/>
    <property type="project" value="UniProtKB-UniRule"/>
</dbReference>
<keyword evidence="9" id="KW-0963">Cytoplasm</keyword>
<dbReference type="Pfam" id="PF00294">
    <property type="entry name" value="PfkB"/>
    <property type="match status" value="1"/>
</dbReference>
<protein>
    <recommendedName>
        <fullName evidence="9">Ribokinase</fullName>
        <shortName evidence="9">RK</shortName>
        <ecNumber evidence="9">2.7.1.15</ecNumber>
    </recommendedName>
</protein>
<evidence type="ECO:0000259" key="10">
    <source>
        <dbReference type="Pfam" id="PF00294"/>
    </source>
</evidence>
<feature type="binding site" evidence="9">
    <location>
        <position position="273"/>
    </location>
    <ligand>
        <name>K(+)</name>
        <dbReference type="ChEBI" id="CHEBI:29103"/>
    </ligand>
</feature>
<feature type="binding site" evidence="9">
    <location>
        <position position="282"/>
    </location>
    <ligand>
        <name>K(+)</name>
        <dbReference type="ChEBI" id="CHEBI:29103"/>
    </ligand>
</feature>
<dbReference type="SUPFAM" id="SSF53613">
    <property type="entry name" value="Ribokinase-like"/>
    <property type="match status" value="1"/>
</dbReference>
<keyword evidence="5 9" id="KW-0067">ATP-binding</keyword>
<proteinExistence type="inferred from homology"/>
<dbReference type="InterPro" id="IPR011611">
    <property type="entry name" value="PfkB_dom"/>
</dbReference>
<comment type="function">
    <text evidence="9">Catalyzes the phosphorylation of ribose at O-5 in a reaction requiring ATP and magnesium. The resulting D-ribose-5-phosphate can then be used either for sythesis of nucleotides, histidine, and tryptophan, or as a component of the pentose phosphate pathway.</text>
</comment>
<comment type="subcellular location">
    <subcellularLocation>
        <location evidence="9">Cytoplasm</location>
    </subcellularLocation>
</comment>
<dbReference type="GO" id="GO:0005737">
    <property type="term" value="C:cytoplasm"/>
    <property type="evidence" value="ECO:0007669"/>
    <property type="project" value="UniProtKB-SubCell"/>
</dbReference>
<dbReference type="GO" id="GO:0046872">
    <property type="term" value="F:metal ion binding"/>
    <property type="evidence" value="ECO:0007669"/>
    <property type="project" value="UniProtKB-KW"/>
</dbReference>
<evidence type="ECO:0000256" key="9">
    <source>
        <dbReference type="HAMAP-Rule" id="MF_01987"/>
    </source>
</evidence>
<dbReference type="GO" id="GO:0019303">
    <property type="term" value="P:D-ribose catabolic process"/>
    <property type="evidence" value="ECO:0007669"/>
    <property type="project" value="UniProtKB-UniRule"/>
</dbReference>
<evidence type="ECO:0000256" key="5">
    <source>
        <dbReference type="ARBA" id="ARBA00022840"/>
    </source>
</evidence>
<feature type="active site" description="Proton acceptor" evidence="9">
    <location>
        <position position="243"/>
    </location>
</feature>